<dbReference type="Proteomes" id="UP000199149">
    <property type="component" value="Unassembled WGS sequence"/>
</dbReference>
<keyword evidence="2" id="KW-1185">Reference proteome</keyword>
<sequence length="149" mass="17287">MKLLKGITGFDTESTFDLTQLNAVLSNITQPYLKQGELKKPNESSNFYQQKIKDERTKKEFYLIANSTYFIFACVENSRCFDLRFIDFPIDLITQLKATVNSDLVVLNRKEALENVETSDLKDLAESELKQINYWKSKTVGEIIFNCYD</sequence>
<organism evidence="1 2">
    <name type="scientific">Algoriella xinjiangensis</name>
    <dbReference type="NCBI Taxonomy" id="684065"/>
    <lineage>
        <taxon>Bacteria</taxon>
        <taxon>Pseudomonadati</taxon>
        <taxon>Bacteroidota</taxon>
        <taxon>Flavobacteriia</taxon>
        <taxon>Flavobacteriales</taxon>
        <taxon>Weeksellaceae</taxon>
        <taxon>Algoriella</taxon>
    </lineage>
</organism>
<dbReference type="AlphaFoldDB" id="A0A1I4S464"/>
<dbReference type="RefSeq" id="WP_092905363.1">
    <property type="nucleotide sequence ID" value="NZ_FOUZ01000001.1"/>
</dbReference>
<accession>A0A1I4S464</accession>
<evidence type="ECO:0000313" key="1">
    <source>
        <dbReference type="EMBL" id="SFM59306.1"/>
    </source>
</evidence>
<dbReference type="OrthoDB" id="1441906at2"/>
<evidence type="ECO:0000313" key="2">
    <source>
        <dbReference type="Proteomes" id="UP000199149"/>
    </source>
</evidence>
<dbReference type="EMBL" id="FOUZ01000001">
    <property type="protein sequence ID" value="SFM59306.1"/>
    <property type="molecule type" value="Genomic_DNA"/>
</dbReference>
<proteinExistence type="predicted"/>
<protein>
    <submittedName>
        <fullName evidence="1">Uncharacterized protein</fullName>
    </submittedName>
</protein>
<name>A0A1I4S464_9FLAO</name>
<reference evidence="2" key="1">
    <citation type="submission" date="2016-10" db="EMBL/GenBank/DDBJ databases">
        <authorList>
            <person name="Varghese N."/>
            <person name="Submissions S."/>
        </authorList>
    </citation>
    <scope>NUCLEOTIDE SEQUENCE [LARGE SCALE GENOMIC DNA]</scope>
    <source>
        <strain evidence="2">XJ109</strain>
    </source>
</reference>
<gene>
    <name evidence="1" type="ORF">SAMN05421738_10145</name>
</gene>